<evidence type="ECO:0000256" key="2">
    <source>
        <dbReference type="ARBA" id="ARBA00023015"/>
    </source>
</evidence>
<feature type="domain" description="HTH lysR-type" evidence="5">
    <location>
        <begin position="1"/>
        <end position="58"/>
    </location>
</feature>
<proteinExistence type="inferred from homology"/>
<dbReference type="PROSITE" id="PS50931">
    <property type="entry name" value="HTH_LYSR"/>
    <property type="match status" value="1"/>
</dbReference>
<keyword evidence="4" id="KW-0804">Transcription</keyword>
<comment type="similarity">
    <text evidence="1">Belongs to the LysR transcriptional regulatory family.</text>
</comment>
<reference evidence="6 7" key="1">
    <citation type="submission" date="2020-11" db="EMBL/GenBank/DDBJ databases">
        <title>Pseudonocardia abyssalis sp. nov. and Pseudonocardia oceani sp. nov., description and phylogenomic analysis of two novel actinomycetes isolated from the deep Southern Ocean.</title>
        <authorList>
            <person name="Parra J."/>
        </authorList>
    </citation>
    <scope>NUCLEOTIDE SEQUENCE [LARGE SCALE GENOMIC DNA]</scope>
    <source>
        <strain evidence="6 7">KRD-168</strain>
    </source>
</reference>
<dbReference type="InterPro" id="IPR000847">
    <property type="entry name" value="LysR_HTH_N"/>
</dbReference>
<protein>
    <submittedName>
        <fullName evidence="6">LysR family transcriptional regulator</fullName>
    </submittedName>
</protein>
<keyword evidence="2" id="KW-0805">Transcription regulation</keyword>
<evidence type="ECO:0000259" key="5">
    <source>
        <dbReference type="PROSITE" id="PS50931"/>
    </source>
</evidence>
<evidence type="ECO:0000256" key="1">
    <source>
        <dbReference type="ARBA" id="ARBA00009437"/>
    </source>
</evidence>
<gene>
    <name evidence="6" type="ORF">I4I81_01135</name>
</gene>
<name>A0ABS6UKR5_9PSEU</name>
<dbReference type="Pfam" id="PF00126">
    <property type="entry name" value="HTH_1"/>
    <property type="match status" value="1"/>
</dbReference>
<dbReference type="PANTHER" id="PTHR30346">
    <property type="entry name" value="TRANSCRIPTIONAL DUAL REGULATOR HCAR-RELATED"/>
    <property type="match status" value="1"/>
</dbReference>
<keyword evidence="7" id="KW-1185">Reference proteome</keyword>
<evidence type="ECO:0000256" key="4">
    <source>
        <dbReference type="ARBA" id="ARBA00023163"/>
    </source>
</evidence>
<accession>A0ABS6UKR5</accession>
<dbReference type="EMBL" id="JADQDK010000001">
    <property type="protein sequence ID" value="MBW0132861.1"/>
    <property type="molecule type" value="Genomic_DNA"/>
</dbReference>
<evidence type="ECO:0000313" key="7">
    <source>
        <dbReference type="Proteomes" id="UP000694287"/>
    </source>
</evidence>
<dbReference type="CDD" id="cd08414">
    <property type="entry name" value="PBP2_LTTR_aromatics_like"/>
    <property type="match status" value="1"/>
</dbReference>
<evidence type="ECO:0000313" key="6">
    <source>
        <dbReference type="EMBL" id="MBW0132861.1"/>
    </source>
</evidence>
<evidence type="ECO:0000256" key="3">
    <source>
        <dbReference type="ARBA" id="ARBA00023125"/>
    </source>
</evidence>
<keyword evidence="3" id="KW-0238">DNA-binding</keyword>
<dbReference type="InterPro" id="IPR005119">
    <property type="entry name" value="LysR_subst-bd"/>
</dbReference>
<dbReference type="PANTHER" id="PTHR30346:SF0">
    <property type="entry name" value="HCA OPERON TRANSCRIPTIONAL ACTIVATOR HCAR"/>
    <property type="match status" value="1"/>
</dbReference>
<sequence>MEFRYLESFLVLADELHFGRAAARLHLAQPSLTQHLQRLERRVGVRLVERSSHRVRLTDAGAAFRDQARRVLEQAETAVRTAREVASGQAGEVAVGFNHPAGVRILPGVLARLAVAHPRVTARLSERRSAEQFTAVAAGKLDVALAFGPPTDPVLCSRVLDDVPVVAVVAPGHVLAGRPAVAVAELSGHDCALFARAVSPALHDAVTGAAARAGVVLPVAVEVDDTGATGIVLAGRPLVGFASRDRAVEVAARGLCAVPLVEPEPVVALHAAWRRDAGPSAFLRCLDQWMCERQSAGTRPAGPGAVWSAGWCSGGASSGPSAAVPVA</sequence>
<comment type="caution">
    <text evidence="6">The sequence shown here is derived from an EMBL/GenBank/DDBJ whole genome shotgun (WGS) entry which is preliminary data.</text>
</comment>
<dbReference type="Pfam" id="PF03466">
    <property type="entry name" value="LysR_substrate"/>
    <property type="match status" value="1"/>
</dbReference>
<organism evidence="6 7">
    <name type="scientific">Pseudonocardia abyssalis</name>
    <dbReference type="NCBI Taxonomy" id="2792008"/>
    <lineage>
        <taxon>Bacteria</taxon>
        <taxon>Bacillati</taxon>
        <taxon>Actinomycetota</taxon>
        <taxon>Actinomycetes</taxon>
        <taxon>Pseudonocardiales</taxon>
        <taxon>Pseudonocardiaceae</taxon>
        <taxon>Pseudonocardia</taxon>
    </lineage>
</organism>
<dbReference type="Proteomes" id="UP000694287">
    <property type="component" value="Unassembled WGS sequence"/>
</dbReference>